<feature type="compositionally biased region" description="Basic and acidic residues" evidence="1">
    <location>
        <begin position="55"/>
        <end position="70"/>
    </location>
</feature>
<evidence type="ECO:0000313" key="2">
    <source>
        <dbReference type="EMBL" id="MPD03482.1"/>
    </source>
</evidence>
<dbReference type="AlphaFoldDB" id="A0A5B7JZH3"/>
<sequence>MQRRARGTTQHDTGRVFDSTTSLQLTRNQRTVRDQNQCHMQQWEAKLPDAVTDVGGEKSRCRGGYKDVER</sequence>
<reference evidence="2 3" key="1">
    <citation type="submission" date="2019-05" db="EMBL/GenBank/DDBJ databases">
        <title>Another draft genome of Portunus trituberculatus and its Hox gene families provides insights of decapod evolution.</title>
        <authorList>
            <person name="Jeong J.-H."/>
            <person name="Song I."/>
            <person name="Kim S."/>
            <person name="Choi T."/>
            <person name="Kim D."/>
            <person name="Ryu S."/>
            <person name="Kim W."/>
        </authorList>
    </citation>
    <scope>NUCLEOTIDE SEQUENCE [LARGE SCALE GENOMIC DNA]</scope>
    <source>
        <tissue evidence="2">Muscle</tissue>
    </source>
</reference>
<comment type="caution">
    <text evidence="2">The sequence shown here is derived from an EMBL/GenBank/DDBJ whole genome shotgun (WGS) entry which is preliminary data.</text>
</comment>
<evidence type="ECO:0000256" key="1">
    <source>
        <dbReference type="SAM" id="MobiDB-lite"/>
    </source>
</evidence>
<dbReference type="Proteomes" id="UP000324222">
    <property type="component" value="Unassembled WGS sequence"/>
</dbReference>
<name>A0A5B7JZH3_PORTR</name>
<evidence type="ECO:0000313" key="3">
    <source>
        <dbReference type="Proteomes" id="UP000324222"/>
    </source>
</evidence>
<gene>
    <name evidence="2" type="ORF">E2C01_099122</name>
</gene>
<accession>A0A5B7JZH3</accession>
<keyword evidence="3" id="KW-1185">Reference proteome</keyword>
<protein>
    <submittedName>
        <fullName evidence="2">Uncharacterized protein</fullName>
    </submittedName>
</protein>
<organism evidence="2 3">
    <name type="scientific">Portunus trituberculatus</name>
    <name type="common">Swimming crab</name>
    <name type="synonym">Neptunus trituberculatus</name>
    <dbReference type="NCBI Taxonomy" id="210409"/>
    <lineage>
        <taxon>Eukaryota</taxon>
        <taxon>Metazoa</taxon>
        <taxon>Ecdysozoa</taxon>
        <taxon>Arthropoda</taxon>
        <taxon>Crustacea</taxon>
        <taxon>Multicrustacea</taxon>
        <taxon>Malacostraca</taxon>
        <taxon>Eumalacostraca</taxon>
        <taxon>Eucarida</taxon>
        <taxon>Decapoda</taxon>
        <taxon>Pleocyemata</taxon>
        <taxon>Brachyura</taxon>
        <taxon>Eubrachyura</taxon>
        <taxon>Portunoidea</taxon>
        <taxon>Portunidae</taxon>
        <taxon>Portuninae</taxon>
        <taxon>Portunus</taxon>
    </lineage>
</organism>
<feature type="region of interest" description="Disordered" evidence="1">
    <location>
        <begin position="51"/>
        <end position="70"/>
    </location>
</feature>
<proteinExistence type="predicted"/>
<dbReference type="EMBL" id="VSRR010136297">
    <property type="protein sequence ID" value="MPD03482.1"/>
    <property type="molecule type" value="Genomic_DNA"/>
</dbReference>